<organism evidence="2 3">
    <name type="scientific">Candidatus Yanofskybacteria bacterium GW2011_GWD2_39_48</name>
    <dbReference type="NCBI Taxonomy" id="1619031"/>
    <lineage>
        <taxon>Bacteria</taxon>
        <taxon>Candidatus Yanofskyibacteriota</taxon>
    </lineage>
</organism>
<name>A0A0G0SDH0_9BACT</name>
<evidence type="ECO:0000313" key="3">
    <source>
        <dbReference type="Proteomes" id="UP000034764"/>
    </source>
</evidence>
<protein>
    <recommendedName>
        <fullName evidence="4">26 kDa periplasmic immunogenic protein</fullName>
    </recommendedName>
</protein>
<proteinExistence type="predicted"/>
<comment type="caution">
    <text evidence="2">The sequence shown here is derived from an EMBL/GenBank/DDBJ whole genome shotgun (WGS) entry which is preliminary data.</text>
</comment>
<dbReference type="EMBL" id="LBXD01000009">
    <property type="protein sequence ID" value="KKR23707.1"/>
    <property type="molecule type" value="Genomic_DNA"/>
</dbReference>
<keyword evidence="1" id="KW-0812">Transmembrane</keyword>
<dbReference type="Gene3D" id="3.30.110.170">
    <property type="entry name" value="Protein of unknown function (DUF541), domain 1"/>
    <property type="match status" value="1"/>
</dbReference>
<evidence type="ECO:0000256" key="1">
    <source>
        <dbReference type="SAM" id="Phobius"/>
    </source>
</evidence>
<evidence type="ECO:0000313" key="2">
    <source>
        <dbReference type="EMBL" id="KKR23707.1"/>
    </source>
</evidence>
<feature type="transmembrane region" description="Helical" evidence="1">
    <location>
        <begin position="7"/>
        <end position="25"/>
    </location>
</feature>
<dbReference type="InterPro" id="IPR007497">
    <property type="entry name" value="SIMPL/DUF541"/>
</dbReference>
<dbReference type="Pfam" id="PF04402">
    <property type="entry name" value="SIMPL"/>
    <property type="match status" value="1"/>
</dbReference>
<sequence length="238" mass="25332">MNNPFKPLILVGTIVLVVLAIFLLAKTNQTLNTAATTNTVSFAGEGKVSAKPDIAIISASIVTQAVDSKSAQNDNSTKSTKVTEFLKQQKVEDKDIKTSGYNIYPQQKYPPYGGQPTITGYQVTRDLGNIGTVLSGLVSAGANQVSNLGLQVENPEALRDEARQKAIVDAKQKAKTLEKQVGISLGKVVNFTENTGGYPYPMMYESKAMGMGGGGVTPDVPVGENEITISVSLTYQIK</sequence>
<dbReference type="GO" id="GO:0006974">
    <property type="term" value="P:DNA damage response"/>
    <property type="evidence" value="ECO:0007669"/>
    <property type="project" value="TreeGrafter"/>
</dbReference>
<dbReference type="InterPro" id="IPR052022">
    <property type="entry name" value="26kDa_periplasmic_antigen"/>
</dbReference>
<dbReference type="Gene3D" id="3.30.70.2970">
    <property type="entry name" value="Protein of unknown function (DUF541), domain 2"/>
    <property type="match status" value="1"/>
</dbReference>
<dbReference type="PANTHER" id="PTHR34387:SF2">
    <property type="entry name" value="SLR1258 PROTEIN"/>
    <property type="match status" value="1"/>
</dbReference>
<reference evidence="2 3" key="1">
    <citation type="journal article" date="2015" name="Nature">
        <title>rRNA introns, odd ribosomes, and small enigmatic genomes across a large radiation of phyla.</title>
        <authorList>
            <person name="Brown C.T."/>
            <person name="Hug L.A."/>
            <person name="Thomas B.C."/>
            <person name="Sharon I."/>
            <person name="Castelle C.J."/>
            <person name="Singh A."/>
            <person name="Wilkins M.J."/>
            <person name="Williams K.H."/>
            <person name="Banfield J.F."/>
        </authorList>
    </citation>
    <scope>NUCLEOTIDE SEQUENCE [LARGE SCALE GENOMIC DNA]</scope>
</reference>
<evidence type="ECO:0008006" key="4">
    <source>
        <dbReference type="Google" id="ProtNLM"/>
    </source>
</evidence>
<accession>A0A0G0SDH0</accession>
<dbReference type="AlphaFoldDB" id="A0A0G0SDH0"/>
<keyword evidence="1" id="KW-0472">Membrane</keyword>
<dbReference type="PANTHER" id="PTHR34387">
    <property type="entry name" value="SLR1258 PROTEIN"/>
    <property type="match status" value="1"/>
</dbReference>
<dbReference type="Proteomes" id="UP000034764">
    <property type="component" value="Unassembled WGS sequence"/>
</dbReference>
<gene>
    <name evidence="2" type="ORF">UT53_C0009G0001</name>
</gene>
<keyword evidence="1" id="KW-1133">Transmembrane helix</keyword>